<evidence type="ECO:0000259" key="1">
    <source>
        <dbReference type="Pfam" id="PF12697"/>
    </source>
</evidence>
<sequence>MPDRPTLLAVPGLGLTPRTTAPTLSALGPGWRTGVVRLPGYGEPCRSGVLLDPAVLAGRLLDRLDRPAVLLGHSASCHVVAEAARRAPGRVAGLVLVGPTGDPRLVPPVLVHRWLRTAVHEHLWELPVLVPDWLRNGPVTMARGFAATRRQRLSDVLAGVEAPVLVVRGRHDRIAPADWVAALAAAAPRGTAASLAGGAHMVPLTRPASLAARIEAVLGGARTRR</sequence>
<dbReference type="PANTHER" id="PTHR43194">
    <property type="entry name" value="HYDROLASE ALPHA/BETA FOLD FAMILY"/>
    <property type="match status" value="1"/>
</dbReference>
<dbReference type="Pfam" id="PF12697">
    <property type="entry name" value="Abhydrolase_6"/>
    <property type="match status" value="1"/>
</dbReference>
<dbReference type="InterPro" id="IPR050228">
    <property type="entry name" value="Carboxylesterase_BioH"/>
</dbReference>
<dbReference type="InterPro" id="IPR000073">
    <property type="entry name" value="AB_hydrolase_1"/>
</dbReference>
<dbReference type="KEGG" id="pbro:HOP40_00950"/>
<dbReference type="GO" id="GO:0016787">
    <property type="term" value="F:hydrolase activity"/>
    <property type="evidence" value="ECO:0007669"/>
    <property type="project" value="UniProtKB-KW"/>
</dbReference>
<dbReference type="AlphaFoldDB" id="A0A6M6JCC5"/>
<dbReference type="RefSeq" id="WP_172153950.1">
    <property type="nucleotide sequence ID" value="NZ_CP053564.1"/>
</dbReference>
<keyword evidence="3" id="KW-1185">Reference proteome</keyword>
<protein>
    <submittedName>
        <fullName evidence="2">Alpha/beta fold hydrolase</fullName>
    </submittedName>
</protein>
<evidence type="ECO:0000313" key="2">
    <source>
        <dbReference type="EMBL" id="QJY44575.1"/>
    </source>
</evidence>
<dbReference type="InterPro" id="IPR029058">
    <property type="entry name" value="AB_hydrolase_fold"/>
</dbReference>
<dbReference type="SUPFAM" id="SSF53474">
    <property type="entry name" value="alpha/beta-Hydrolases"/>
    <property type="match status" value="1"/>
</dbReference>
<gene>
    <name evidence="2" type="ORF">HOP40_00950</name>
</gene>
<dbReference type="Proteomes" id="UP000505377">
    <property type="component" value="Chromosome"/>
</dbReference>
<dbReference type="EMBL" id="CP053564">
    <property type="protein sequence ID" value="QJY44575.1"/>
    <property type="molecule type" value="Genomic_DNA"/>
</dbReference>
<evidence type="ECO:0000313" key="3">
    <source>
        <dbReference type="Proteomes" id="UP000505377"/>
    </source>
</evidence>
<dbReference type="Gene3D" id="3.40.50.1820">
    <property type="entry name" value="alpha/beta hydrolase"/>
    <property type="match status" value="1"/>
</dbReference>
<feature type="domain" description="AB hydrolase-1" evidence="1">
    <location>
        <begin position="8"/>
        <end position="212"/>
    </location>
</feature>
<proteinExistence type="predicted"/>
<dbReference type="PANTHER" id="PTHR43194:SF5">
    <property type="entry name" value="PIMELOYL-[ACYL-CARRIER PROTEIN] METHYL ESTER ESTERASE"/>
    <property type="match status" value="1"/>
</dbReference>
<organism evidence="2 3">
    <name type="scientific">Pseudonocardia broussonetiae</name>
    <dbReference type="NCBI Taxonomy" id="2736640"/>
    <lineage>
        <taxon>Bacteria</taxon>
        <taxon>Bacillati</taxon>
        <taxon>Actinomycetota</taxon>
        <taxon>Actinomycetes</taxon>
        <taxon>Pseudonocardiales</taxon>
        <taxon>Pseudonocardiaceae</taxon>
        <taxon>Pseudonocardia</taxon>
    </lineage>
</organism>
<accession>A0A6M6JCC5</accession>
<name>A0A6M6JCC5_9PSEU</name>
<reference evidence="2 3" key="1">
    <citation type="submission" date="2020-05" db="EMBL/GenBank/DDBJ databases">
        <authorList>
            <person name="Mo P."/>
        </authorList>
    </citation>
    <scope>NUCLEOTIDE SEQUENCE [LARGE SCALE GENOMIC DNA]</scope>
    <source>
        <strain evidence="2 3">Gen01</strain>
    </source>
</reference>
<keyword evidence="2" id="KW-0378">Hydrolase</keyword>